<protein>
    <submittedName>
        <fullName evidence="2">Type IV pilin protein</fullName>
    </submittedName>
</protein>
<dbReference type="NCBIfam" id="TIGR02532">
    <property type="entry name" value="IV_pilin_GFxxxE"/>
    <property type="match status" value="1"/>
</dbReference>
<dbReference type="SUPFAM" id="SSF54523">
    <property type="entry name" value="Pili subunits"/>
    <property type="match status" value="1"/>
</dbReference>
<dbReference type="PROSITE" id="PS00409">
    <property type="entry name" value="PROKAR_NTER_METHYL"/>
    <property type="match status" value="1"/>
</dbReference>
<name>A0ABP9R778_9GAMM</name>
<evidence type="ECO:0000313" key="3">
    <source>
        <dbReference type="Proteomes" id="UP001500074"/>
    </source>
</evidence>
<dbReference type="InterPro" id="IPR012902">
    <property type="entry name" value="N_methyl_site"/>
</dbReference>
<accession>A0ABP9R778</accession>
<proteinExistence type="predicted"/>
<evidence type="ECO:0000313" key="2">
    <source>
        <dbReference type="EMBL" id="GAA5172451.1"/>
    </source>
</evidence>
<reference evidence="3" key="1">
    <citation type="journal article" date="2019" name="Int. J. Syst. Evol. Microbiol.">
        <title>The Global Catalogue of Microorganisms (GCM) 10K type strain sequencing project: providing services to taxonomists for standard genome sequencing and annotation.</title>
        <authorList>
            <consortium name="The Broad Institute Genomics Platform"/>
            <consortium name="The Broad Institute Genome Sequencing Center for Infectious Disease"/>
            <person name="Wu L."/>
            <person name="Ma J."/>
        </authorList>
    </citation>
    <scope>NUCLEOTIDE SEQUENCE [LARGE SCALE GENOMIC DNA]</scope>
    <source>
        <strain evidence="3">JCM 18472</strain>
    </source>
</reference>
<comment type="caution">
    <text evidence="2">The sequence shown here is derived from an EMBL/GenBank/DDBJ whole genome shotgun (WGS) entry which is preliminary data.</text>
</comment>
<keyword evidence="1" id="KW-1133">Transmembrane helix</keyword>
<gene>
    <name evidence="2" type="ORF">GCM10023342_09100</name>
</gene>
<feature type="transmembrane region" description="Helical" evidence="1">
    <location>
        <begin position="15"/>
        <end position="35"/>
    </location>
</feature>
<dbReference type="InterPro" id="IPR045584">
    <property type="entry name" value="Pilin-like"/>
</dbReference>
<dbReference type="InterPro" id="IPR031982">
    <property type="entry name" value="PilE-like"/>
</dbReference>
<sequence>MDKASRERQWREQGFTLIEVMIVAAIIAILATIAYPSYQRYVSDTWRGRATACLAELAQGMERRYTSNMSYLVDADEQSLPSNQCVSELSDENRYTIGFADKQPQSQTFIIEATPNGAQAPDSQCGTLSVDQAGQRSVTGSGSIGDCF</sequence>
<keyword evidence="1" id="KW-0812">Transmembrane</keyword>
<keyword evidence="1" id="KW-0472">Membrane</keyword>
<dbReference type="RefSeq" id="WP_035575071.1">
    <property type="nucleotide sequence ID" value="NZ_BAABKI010000010.1"/>
</dbReference>
<keyword evidence="3" id="KW-1185">Reference proteome</keyword>
<dbReference type="Gene3D" id="3.30.700.10">
    <property type="entry name" value="Glycoprotein, Type 4 Pilin"/>
    <property type="match status" value="1"/>
</dbReference>
<evidence type="ECO:0000256" key="1">
    <source>
        <dbReference type="SAM" id="Phobius"/>
    </source>
</evidence>
<dbReference type="Pfam" id="PF16732">
    <property type="entry name" value="ComP_DUS"/>
    <property type="match status" value="1"/>
</dbReference>
<dbReference type="EMBL" id="BAABKI010000010">
    <property type="protein sequence ID" value="GAA5172451.1"/>
    <property type="molecule type" value="Genomic_DNA"/>
</dbReference>
<dbReference type="Pfam" id="PF07963">
    <property type="entry name" value="N_methyl"/>
    <property type="match status" value="1"/>
</dbReference>
<dbReference type="Proteomes" id="UP001500074">
    <property type="component" value="Unassembled WGS sequence"/>
</dbReference>
<organism evidence="2 3">
    <name type="scientific">Modicisalibacter zincidurans</name>
    <dbReference type="NCBI Taxonomy" id="1178777"/>
    <lineage>
        <taxon>Bacteria</taxon>
        <taxon>Pseudomonadati</taxon>
        <taxon>Pseudomonadota</taxon>
        <taxon>Gammaproteobacteria</taxon>
        <taxon>Oceanospirillales</taxon>
        <taxon>Halomonadaceae</taxon>
        <taxon>Modicisalibacter</taxon>
    </lineage>
</organism>